<dbReference type="SMART" id="SM00060">
    <property type="entry name" value="FN3"/>
    <property type="match status" value="6"/>
</dbReference>
<dbReference type="InterPro" id="IPR013830">
    <property type="entry name" value="SGNH_hydro"/>
</dbReference>
<dbReference type="Gene3D" id="2.60.40.10">
    <property type="entry name" value="Immunoglobulins"/>
    <property type="match status" value="6"/>
</dbReference>
<feature type="domain" description="Fibronectin type-III" evidence="1">
    <location>
        <begin position="389"/>
        <end position="474"/>
    </location>
</feature>
<dbReference type="Pfam" id="PF00041">
    <property type="entry name" value="fn3"/>
    <property type="match status" value="5"/>
</dbReference>
<dbReference type="Pfam" id="PF13472">
    <property type="entry name" value="Lipase_GDSL_2"/>
    <property type="match status" value="1"/>
</dbReference>
<dbReference type="Gene3D" id="3.40.50.1110">
    <property type="entry name" value="SGNH hydrolase"/>
    <property type="match status" value="1"/>
</dbReference>
<dbReference type="CDD" id="cd00063">
    <property type="entry name" value="FN3"/>
    <property type="match status" value="6"/>
</dbReference>
<dbReference type="InterPro" id="IPR051532">
    <property type="entry name" value="Ester_Hydrolysis_Enzymes"/>
</dbReference>
<dbReference type="InterPro" id="IPR003961">
    <property type="entry name" value="FN3_dom"/>
</dbReference>
<name>A0ABX0IYM6_9BACL</name>
<reference evidence="2" key="1">
    <citation type="submission" date="2020-03" db="EMBL/GenBank/DDBJ databases">
        <title>Draft sequencing of Paenibacilllus sp. S3N08.</title>
        <authorList>
            <person name="Kim D.-U."/>
        </authorList>
    </citation>
    <scope>NUCLEOTIDE SEQUENCE</scope>
    <source>
        <strain evidence="2">S3N08</strain>
    </source>
</reference>
<dbReference type="Proteomes" id="UP001165962">
    <property type="component" value="Unassembled WGS sequence"/>
</dbReference>
<organism evidence="2 3">
    <name type="scientific">Paenibacillus agricola</name>
    <dbReference type="NCBI Taxonomy" id="2716264"/>
    <lineage>
        <taxon>Bacteria</taxon>
        <taxon>Bacillati</taxon>
        <taxon>Bacillota</taxon>
        <taxon>Bacilli</taxon>
        <taxon>Bacillales</taxon>
        <taxon>Paenibacillaceae</taxon>
        <taxon>Paenibacillus</taxon>
    </lineage>
</organism>
<feature type="domain" description="Fibronectin type-III" evidence="1">
    <location>
        <begin position="38"/>
        <end position="123"/>
    </location>
</feature>
<proteinExistence type="predicted"/>
<evidence type="ECO:0000313" key="2">
    <source>
        <dbReference type="EMBL" id="NHN28246.1"/>
    </source>
</evidence>
<accession>A0ABX0IYM6</accession>
<feature type="domain" description="Fibronectin type-III" evidence="1">
    <location>
        <begin position="645"/>
        <end position="730"/>
    </location>
</feature>
<dbReference type="SUPFAM" id="SSF49265">
    <property type="entry name" value="Fibronectin type III"/>
    <property type="match status" value="3"/>
</dbReference>
<dbReference type="PANTHER" id="PTHR30383:SF5">
    <property type="entry name" value="SGNH HYDROLASE-TYPE ESTERASE DOMAIN-CONTAINING PROTEIN"/>
    <property type="match status" value="1"/>
</dbReference>
<feature type="domain" description="Fibronectin type-III" evidence="1">
    <location>
        <begin position="901"/>
        <end position="986"/>
    </location>
</feature>
<dbReference type="RefSeq" id="WP_166144428.1">
    <property type="nucleotide sequence ID" value="NZ_JAAOIW010000001.1"/>
</dbReference>
<comment type="caution">
    <text evidence="2">The sequence shown here is derived from an EMBL/GenBank/DDBJ whole genome shotgun (WGS) entry which is preliminary data.</text>
</comment>
<keyword evidence="3" id="KW-1185">Reference proteome</keyword>
<dbReference type="Gene3D" id="2.60.120.260">
    <property type="entry name" value="Galactose-binding domain-like"/>
    <property type="match status" value="3"/>
</dbReference>
<evidence type="ECO:0000313" key="3">
    <source>
        <dbReference type="Proteomes" id="UP001165962"/>
    </source>
</evidence>
<dbReference type="InterPro" id="IPR036514">
    <property type="entry name" value="SGNH_hydro_sf"/>
</dbReference>
<dbReference type="PROSITE" id="PS50853">
    <property type="entry name" value="FN3"/>
    <property type="match status" value="5"/>
</dbReference>
<protein>
    <recommendedName>
        <fullName evidence="1">Fibronectin type-III domain-containing protein</fullName>
    </recommendedName>
</protein>
<dbReference type="EMBL" id="JAAOIW010000001">
    <property type="protein sequence ID" value="NHN28246.1"/>
    <property type="molecule type" value="Genomic_DNA"/>
</dbReference>
<dbReference type="InterPro" id="IPR036116">
    <property type="entry name" value="FN3_sf"/>
</dbReference>
<gene>
    <name evidence="2" type="ORF">G9U52_00215</name>
</gene>
<feature type="domain" description="Fibronectin type-III" evidence="1">
    <location>
        <begin position="133"/>
        <end position="218"/>
    </location>
</feature>
<dbReference type="CDD" id="cd01833">
    <property type="entry name" value="XynB_like"/>
    <property type="match status" value="1"/>
</dbReference>
<dbReference type="SUPFAM" id="SSF52266">
    <property type="entry name" value="SGNH hydrolase"/>
    <property type="match status" value="1"/>
</dbReference>
<dbReference type="PANTHER" id="PTHR30383">
    <property type="entry name" value="THIOESTERASE 1/PROTEASE 1/LYSOPHOSPHOLIPASE L1"/>
    <property type="match status" value="1"/>
</dbReference>
<sequence>MKNKMAKILLFSILHYFILSLFGVPYSLASDDLMPPNSPSNLAVPSFTDTTANLTWNSSTDQIGVVSYDVYKNSNYFTTVSGTTYTIASLSPNTPYMFNIKARDGSGNISIPSNTATITTLPIIILDTLTPSPPTNLLLTNKTDKSARLAWTSSTDNIGIAGYEVFSGDTLIGSAGTTDYTVSGLQADTTYSFTVKAKDEAANKSASSAPVSVTTLTTNLLSNGGFETYTGSDGVADNWTAYHDPGTTMVSEIANSPVYEGLKAQKITGSSLGEGNPATIFQQVAATPNMPYHASAQYEVQSLANAVVRLSIQHYDAANSLLASHIQEQTTTTVGYTLVEKNGVTPAGTAYSRVFASLRGTSTNGSGTVFVDSMYFAADPEVDTLAPSVPASIVASATTDIAMKLSWANSTDNVGVAGYEVYRGSTLLGTTATPDYTVTGLAANTAYSFTVKAKDTADNKSASSVPLSVTTRMANILANGGFEIYTGSEGVADNWTAYHDPGTAMITEVATAPVYEGLKAQKITGSSLGEGNPATIFQQVAIGPNQPYHASGQYQVQSLANSLVRLSIQYYDSGNNLLYSHIQEQTTITVGYALVEKDGVTPAGTAYARVFASLRGTSTNGSGTIYVDSMYYGSGQAVDAQAPTVPTGMTASATTDTSLKLTWASSTDNVGVAGYEIYNGSSLLGTVAITEYTVSGLAADTAYSFTVKAKDAANNKSAASTLVTASTRTANLLVNGGFEAYTGSNGVADNWIAYKDSGTTMVTEVVSNPVYEGLKAQKITGSSLGDGNPATVFQQVTVGSSVYYHASAQYQVHNLLGGVVRLSIQYYDAGNSLLDSHIHEQTTDTVGYVLMEMNGVTPGETAYARVFASLRGTSTNGSGTLYADSIYFAPGQGGDTQAPTVPAGIAASTLTNESMLLAWTSSTDNVGVSEYGIYTNGILLGTSNVNSYLVTGLSPNTTYNLTINAIDSAGNVSSFSGNYTVRTALNIMPLGASMTDGYNLPGGYRIGLWNQLLADGYNVNFVGSQSNGPITLGDHDHEGHSGWRIDQIDANVEAWMDQYKPDVILLIIGHNDMIQNYSIGTAPGRLDALITKIVTSKPNVQIIASSLTPMEDPVYNQRSLDHYNPFIPGIIKNHKQNGENIKFVNMYNVIQVNELADGIHPNEAGYSKIADAWYKNLSSLYVPDTVSPSVPVSFRGQVEGSSILLHWIASTDNVGVTEYDIFNGGVYIGSSTTTNYTALGLAPNMYSLTVKAKDDAGNSSPASNSVEISTN</sequence>
<evidence type="ECO:0000259" key="1">
    <source>
        <dbReference type="PROSITE" id="PS50853"/>
    </source>
</evidence>
<dbReference type="InterPro" id="IPR013783">
    <property type="entry name" value="Ig-like_fold"/>
</dbReference>